<name>A0ABN2Y0E2_9ACTN</name>
<evidence type="ECO:0000313" key="3">
    <source>
        <dbReference type="EMBL" id="GAA2119393.1"/>
    </source>
</evidence>
<keyword evidence="4" id="KW-1185">Reference proteome</keyword>
<accession>A0ABN2Y0E2</accession>
<organism evidence="3 4">
    <name type="scientific">Kitasatospora saccharophila</name>
    <dbReference type="NCBI Taxonomy" id="407973"/>
    <lineage>
        <taxon>Bacteria</taxon>
        <taxon>Bacillati</taxon>
        <taxon>Actinomycetota</taxon>
        <taxon>Actinomycetes</taxon>
        <taxon>Kitasatosporales</taxon>
        <taxon>Streptomycetaceae</taxon>
        <taxon>Kitasatospora</taxon>
    </lineage>
</organism>
<reference evidence="3 4" key="1">
    <citation type="journal article" date="2019" name="Int. J. Syst. Evol. Microbiol.">
        <title>The Global Catalogue of Microorganisms (GCM) 10K type strain sequencing project: providing services to taxonomists for standard genome sequencing and annotation.</title>
        <authorList>
            <consortium name="The Broad Institute Genomics Platform"/>
            <consortium name="The Broad Institute Genome Sequencing Center for Infectious Disease"/>
            <person name="Wu L."/>
            <person name="Ma J."/>
        </authorList>
    </citation>
    <scope>NUCLEOTIDE SEQUENCE [LARGE SCALE GENOMIC DNA]</scope>
    <source>
        <strain evidence="3 4">JCM 14559</strain>
    </source>
</reference>
<evidence type="ECO:0000259" key="2">
    <source>
        <dbReference type="Pfam" id="PF21818"/>
    </source>
</evidence>
<dbReference type="InterPro" id="IPR049251">
    <property type="entry name" value="DUF6884"/>
</dbReference>
<dbReference type="EMBL" id="BAAANS010000067">
    <property type="protein sequence ID" value="GAA2119393.1"/>
    <property type="molecule type" value="Genomic_DNA"/>
</dbReference>
<feature type="domain" description="DUF6884" evidence="2">
    <location>
        <begin position="255"/>
        <end position="387"/>
    </location>
</feature>
<dbReference type="Pfam" id="PF21818">
    <property type="entry name" value="DUF6884"/>
    <property type="match status" value="1"/>
</dbReference>
<sequence length="438" mass="47856">MTKPTDPLEAVSTAARGIQQAIADWDAVNDSYCDEDGQVVDTDGWESGIVARDLTAWHHFQAVLEHGIPFLLLTKDLLRQNTPHVNHAHRTLVQTFSSAYRTLQRMIDSPHEGDHPLREYVAAEIWHETASWAELVPVVLEAHPRAAANAPKPALARSPRLDGPQLVRAAADRMPDIAHEAVLSAAVQPDHLLDQDLRQRTVDYLIDRGMAWVRPLPDGYPVTRDHRFAAAIHLTEAGRQYAQDQGAPAPRRRAVVVTCGSRKATPAPGATTVPAGDLYTGSYHKALRRTADTLTGDWGSVYILSAQAGLVTTDRLLAPYDVRITDANAVLGEQLHHQAAAFDLQHADVVFLGGAKYAHALAFAVPHRAMPLAGTRGIGEQLRLLKQARADTDEGRQLRTSWWTQADFIRTQQAALRGTGLGRPATVPGQAAPPARTR</sequence>
<protein>
    <recommendedName>
        <fullName evidence="2">DUF6884 domain-containing protein</fullName>
    </recommendedName>
</protein>
<dbReference type="RefSeq" id="WP_344557781.1">
    <property type="nucleotide sequence ID" value="NZ_BAAANS010000067.1"/>
</dbReference>
<gene>
    <name evidence="3" type="ORF">GCM10009759_67440</name>
</gene>
<comment type="caution">
    <text evidence="3">The sequence shown here is derived from an EMBL/GenBank/DDBJ whole genome shotgun (WGS) entry which is preliminary data.</text>
</comment>
<proteinExistence type="predicted"/>
<feature type="region of interest" description="Disordered" evidence="1">
    <location>
        <begin position="419"/>
        <end position="438"/>
    </location>
</feature>
<dbReference type="Proteomes" id="UP001500897">
    <property type="component" value="Unassembled WGS sequence"/>
</dbReference>
<evidence type="ECO:0000313" key="4">
    <source>
        <dbReference type="Proteomes" id="UP001500897"/>
    </source>
</evidence>
<evidence type="ECO:0000256" key="1">
    <source>
        <dbReference type="SAM" id="MobiDB-lite"/>
    </source>
</evidence>